<keyword evidence="2 5" id="KW-0812">Transmembrane</keyword>
<organism evidence="6 7">
    <name type="scientific">Clonostachys chloroleuca</name>
    <dbReference type="NCBI Taxonomy" id="1926264"/>
    <lineage>
        <taxon>Eukaryota</taxon>
        <taxon>Fungi</taxon>
        <taxon>Dikarya</taxon>
        <taxon>Ascomycota</taxon>
        <taxon>Pezizomycotina</taxon>
        <taxon>Sordariomycetes</taxon>
        <taxon>Hypocreomycetidae</taxon>
        <taxon>Hypocreales</taxon>
        <taxon>Bionectriaceae</taxon>
        <taxon>Clonostachys</taxon>
    </lineage>
</organism>
<gene>
    <name evidence="6" type="ORF">CCHLO57077_00007170</name>
</gene>
<accession>A0AA35M8Y9</accession>
<dbReference type="AlphaFoldDB" id="A0AA35M8Y9"/>
<dbReference type="GO" id="GO:0016020">
    <property type="term" value="C:membrane"/>
    <property type="evidence" value="ECO:0007669"/>
    <property type="project" value="UniProtKB-SubCell"/>
</dbReference>
<keyword evidence="7" id="KW-1185">Reference proteome</keyword>
<dbReference type="PANTHER" id="PTHR48022:SF64">
    <property type="entry name" value="MAJOR FACILITATOR SUPERFAMILY (MFS) PROFILE DOMAIN-CONTAINING PROTEIN"/>
    <property type="match status" value="1"/>
</dbReference>
<keyword evidence="3 5" id="KW-1133">Transmembrane helix</keyword>
<proteinExistence type="predicted"/>
<dbReference type="Pfam" id="PF00083">
    <property type="entry name" value="Sugar_tr"/>
    <property type="match status" value="1"/>
</dbReference>
<evidence type="ECO:0008006" key="8">
    <source>
        <dbReference type="Google" id="ProtNLM"/>
    </source>
</evidence>
<dbReference type="GO" id="GO:0005351">
    <property type="term" value="F:carbohydrate:proton symporter activity"/>
    <property type="evidence" value="ECO:0007669"/>
    <property type="project" value="TreeGrafter"/>
</dbReference>
<dbReference type="InterPro" id="IPR036259">
    <property type="entry name" value="MFS_trans_sf"/>
</dbReference>
<evidence type="ECO:0000256" key="1">
    <source>
        <dbReference type="ARBA" id="ARBA00004141"/>
    </source>
</evidence>
<reference evidence="6" key="1">
    <citation type="submission" date="2023-01" db="EMBL/GenBank/DDBJ databases">
        <authorList>
            <person name="Piombo E."/>
        </authorList>
    </citation>
    <scope>NUCLEOTIDE SEQUENCE</scope>
</reference>
<dbReference type="Gene3D" id="1.20.1250.20">
    <property type="entry name" value="MFS general substrate transporter like domains"/>
    <property type="match status" value="1"/>
</dbReference>
<name>A0AA35M8Y9_9HYPO</name>
<evidence type="ECO:0000256" key="5">
    <source>
        <dbReference type="SAM" id="Phobius"/>
    </source>
</evidence>
<sequence>MAAVKADEHFFLFERIRNLTYARSQLHFRGRTPQHRVTMTGLFGTSWYVESPVAAGVTYGNQYIENTWSWRLPSLLQLLPSVLCLASLPFIPESPRWLIYKNRQSEARAIWAKYHGDGDADSPLVAIEYQEICQALEHEKSVQKTSFKTLISTRPNRWSIGVVCAVAGVFSQVSGNNIITYYLGDVLTSAGITEVQTQLGANLELSGSNLVCASAGSWLTERIGRRHGFLCSTGIMSVALIIVSVLTKLYGDNPDTAVSAAQFTLIFIFYGSYSFVWTL</sequence>
<evidence type="ECO:0000256" key="2">
    <source>
        <dbReference type="ARBA" id="ARBA00022692"/>
    </source>
</evidence>
<dbReference type="Proteomes" id="UP001160390">
    <property type="component" value="Unassembled WGS sequence"/>
</dbReference>
<dbReference type="SUPFAM" id="SSF103473">
    <property type="entry name" value="MFS general substrate transporter"/>
    <property type="match status" value="1"/>
</dbReference>
<keyword evidence="4 5" id="KW-0472">Membrane</keyword>
<dbReference type="InterPro" id="IPR050360">
    <property type="entry name" value="MFS_Sugar_Transporters"/>
</dbReference>
<evidence type="ECO:0000256" key="4">
    <source>
        <dbReference type="ARBA" id="ARBA00023136"/>
    </source>
</evidence>
<protein>
    <recommendedName>
        <fullName evidence="8">Major facilitator superfamily (MFS) profile domain-containing protein</fullName>
    </recommendedName>
</protein>
<comment type="subcellular location">
    <subcellularLocation>
        <location evidence="1">Membrane</location>
        <topology evidence="1">Multi-pass membrane protein</topology>
    </subcellularLocation>
</comment>
<evidence type="ECO:0000313" key="7">
    <source>
        <dbReference type="Proteomes" id="UP001160390"/>
    </source>
</evidence>
<feature type="transmembrane region" description="Helical" evidence="5">
    <location>
        <begin position="257"/>
        <end position="276"/>
    </location>
</feature>
<dbReference type="InterPro" id="IPR005828">
    <property type="entry name" value="MFS_sugar_transport-like"/>
</dbReference>
<dbReference type="EMBL" id="CABFNP030001239">
    <property type="protein sequence ID" value="CAI6092708.1"/>
    <property type="molecule type" value="Genomic_DNA"/>
</dbReference>
<evidence type="ECO:0000313" key="6">
    <source>
        <dbReference type="EMBL" id="CAI6092708.1"/>
    </source>
</evidence>
<evidence type="ECO:0000256" key="3">
    <source>
        <dbReference type="ARBA" id="ARBA00022989"/>
    </source>
</evidence>
<dbReference type="PANTHER" id="PTHR48022">
    <property type="entry name" value="PLASTIDIC GLUCOSE TRANSPORTER 4"/>
    <property type="match status" value="1"/>
</dbReference>
<feature type="transmembrane region" description="Helical" evidence="5">
    <location>
        <begin position="229"/>
        <end position="251"/>
    </location>
</feature>
<comment type="caution">
    <text evidence="6">The sequence shown here is derived from an EMBL/GenBank/DDBJ whole genome shotgun (WGS) entry which is preliminary data.</text>
</comment>